<gene>
    <name evidence="1" type="ORF">CDAR_574911</name>
</gene>
<keyword evidence="2" id="KW-1185">Reference proteome</keyword>
<dbReference type="EMBL" id="BPLQ01008660">
    <property type="protein sequence ID" value="GIY38712.1"/>
    <property type="molecule type" value="Genomic_DNA"/>
</dbReference>
<dbReference type="AlphaFoldDB" id="A0AAV4T216"/>
<name>A0AAV4T216_9ARAC</name>
<protein>
    <submittedName>
        <fullName evidence="1">Uncharacterized protein</fullName>
    </submittedName>
</protein>
<comment type="caution">
    <text evidence="1">The sequence shown here is derived from an EMBL/GenBank/DDBJ whole genome shotgun (WGS) entry which is preliminary data.</text>
</comment>
<organism evidence="1 2">
    <name type="scientific">Caerostris darwini</name>
    <dbReference type="NCBI Taxonomy" id="1538125"/>
    <lineage>
        <taxon>Eukaryota</taxon>
        <taxon>Metazoa</taxon>
        <taxon>Ecdysozoa</taxon>
        <taxon>Arthropoda</taxon>
        <taxon>Chelicerata</taxon>
        <taxon>Arachnida</taxon>
        <taxon>Araneae</taxon>
        <taxon>Araneomorphae</taxon>
        <taxon>Entelegynae</taxon>
        <taxon>Araneoidea</taxon>
        <taxon>Araneidae</taxon>
        <taxon>Caerostris</taxon>
    </lineage>
</organism>
<evidence type="ECO:0000313" key="1">
    <source>
        <dbReference type="EMBL" id="GIY38712.1"/>
    </source>
</evidence>
<sequence length="95" mass="11072">MSRYIRIPKNVIKGFHRVANAAAEHQLTANTPLYAESCEQISEDESMRGKPFDLQLSVRSIWTPTFTPQRNTFWSPIIRKCEPKFLDSILYEKLN</sequence>
<accession>A0AAV4T216</accession>
<evidence type="ECO:0000313" key="2">
    <source>
        <dbReference type="Proteomes" id="UP001054837"/>
    </source>
</evidence>
<proteinExistence type="predicted"/>
<reference evidence="1 2" key="1">
    <citation type="submission" date="2021-06" db="EMBL/GenBank/DDBJ databases">
        <title>Caerostris darwini draft genome.</title>
        <authorList>
            <person name="Kono N."/>
            <person name="Arakawa K."/>
        </authorList>
    </citation>
    <scope>NUCLEOTIDE SEQUENCE [LARGE SCALE GENOMIC DNA]</scope>
</reference>
<dbReference type="Proteomes" id="UP001054837">
    <property type="component" value="Unassembled WGS sequence"/>
</dbReference>